<accession>A0A1T3NST9</accession>
<dbReference type="STRING" id="159449.B4N89_01875"/>
<dbReference type="EMBL" id="MWQN01000001">
    <property type="protein sequence ID" value="OPC79856.1"/>
    <property type="molecule type" value="Genomic_DNA"/>
</dbReference>
<proteinExistence type="predicted"/>
<name>A0A1T3NST9_9ACTN</name>
<keyword evidence="2" id="KW-1185">Reference proteome</keyword>
<sequence>MQHTTAELYLRLSDCTMRVGRGSRGRPALEVYAGYRLIDVAVAGSTLAPTLLRGALRSARREPAWALAWGVLPDDGVPPRVEFRRGRFVLQAPATIFADRFWVATVPGTYRCLAVRTTDDAPVEGGRLTRMRLPRL</sequence>
<reference evidence="1 2" key="1">
    <citation type="submission" date="2017-03" db="EMBL/GenBank/DDBJ databases">
        <title>Draft genome sequence of Streptomyces scabrisporus NF3, endophyte isolated from Amphipterygium adstringens.</title>
        <authorList>
            <person name="Vazquez M."/>
            <person name="Ceapa C.D."/>
            <person name="Rodriguez Luna D."/>
            <person name="Sanchez Esquivel S."/>
        </authorList>
    </citation>
    <scope>NUCLEOTIDE SEQUENCE [LARGE SCALE GENOMIC DNA]</scope>
    <source>
        <strain evidence="1 2">NF3</strain>
    </source>
</reference>
<dbReference type="AlphaFoldDB" id="A0A1T3NST9"/>
<organism evidence="1 2">
    <name type="scientific">Embleya scabrispora</name>
    <dbReference type="NCBI Taxonomy" id="159449"/>
    <lineage>
        <taxon>Bacteria</taxon>
        <taxon>Bacillati</taxon>
        <taxon>Actinomycetota</taxon>
        <taxon>Actinomycetes</taxon>
        <taxon>Kitasatosporales</taxon>
        <taxon>Streptomycetaceae</taxon>
        <taxon>Embleya</taxon>
    </lineage>
</organism>
<comment type="caution">
    <text evidence="1">The sequence shown here is derived from an EMBL/GenBank/DDBJ whole genome shotgun (WGS) entry which is preliminary data.</text>
</comment>
<evidence type="ECO:0000313" key="1">
    <source>
        <dbReference type="EMBL" id="OPC79856.1"/>
    </source>
</evidence>
<evidence type="ECO:0000313" key="2">
    <source>
        <dbReference type="Proteomes" id="UP000190037"/>
    </source>
</evidence>
<dbReference type="Proteomes" id="UP000190037">
    <property type="component" value="Unassembled WGS sequence"/>
</dbReference>
<protein>
    <submittedName>
        <fullName evidence="1">Uncharacterized protein</fullName>
    </submittedName>
</protein>
<gene>
    <name evidence="1" type="ORF">B4N89_01875</name>
</gene>